<dbReference type="Gene3D" id="2.130.10.10">
    <property type="entry name" value="YVTN repeat-like/Quinoprotein amine dehydrogenase"/>
    <property type="match status" value="5"/>
</dbReference>
<organism evidence="5 6">
    <name type="scientific">Archangium minus</name>
    <dbReference type="NCBI Taxonomy" id="83450"/>
    <lineage>
        <taxon>Bacteria</taxon>
        <taxon>Pseudomonadati</taxon>
        <taxon>Myxococcota</taxon>
        <taxon>Myxococcia</taxon>
        <taxon>Myxococcales</taxon>
        <taxon>Cystobacterineae</taxon>
        <taxon>Archangiaceae</taxon>
        <taxon>Archangium</taxon>
    </lineage>
</organism>
<evidence type="ECO:0000256" key="1">
    <source>
        <dbReference type="PROSITE-ProRule" id="PRU00221"/>
    </source>
</evidence>
<feature type="repeat" description="WD" evidence="1">
    <location>
        <begin position="899"/>
        <end position="930"/>
    </location>
</feature>
<evidence type="ECO:0000259" key="4">
    <source>
        <dbReference type="Pfam" id="PF20703"/>
    </source>
</evidence>
<feature type="repeat" description="WD" evidence="1">
    <location>
        <begin position="1151"/>
        <end position="1182"/>
    </location>
</feature>
<dbReference type="InterPro" id="IPR036322">
    <property type="entry name" value="WD40_repeat_dom_sf"/>
</dbReference>
<feature type="repeat" description="WD" evidence="1">
    <location>
        <begin position="1067"/>
        <end position="1098"/>
    </location>
</feature>
<dbReference type="PROSITE" id="PS50294">
    <property type="entry name" value="WD_REPEATS_REGION"/>
    <property type="match status" value="13"/>
</dbReference>
<sequence length="1618" mass="175463">MQNQPLVLTLELSRKDSTADPFAFHFQKQEYLRKRADGSVRSALFPWSQGLLDDLSRLERKDLDLGLIQRLGHELRRFLEELDWGRDEAELNEALSQEREVLLTVRSAAAELYALPWELLTLRDSGQHFSQQKGCTLHYEWTGAGEPPRVETSSAEGRILFTWSSAGGDVPAPAHLRVLREVCRRGGYPFDETRDVLAHVSLASLSRELERSRAAREPVSVLHLLCHGGQRGNVDGLLLEGGDSPGHTKSFVDAHRLGEVLAPYAGTLRMVVLCVCQGGHERLGSQLGGVAQGLHRVGIPAVVASRLRLSTEGYLALTETLYGTLLGVPSSPEAPLEAPGSLESALSAARARLRESGLMEWASLQLYARTEAGPGIRPLSPRPYRGLLPFEPEHRRFFFGRGELERELVLRVRAARVGWGSRFQVVAGASGSGKSSLVLAGLIPRLREDVRDPWDVAVMRSGGVGTLRTLASQGPGRFGSLGRLRSLLAGLYRPEGAPPTRPATVAEVLQEARLLREARPGRWLLLVVDALEELLNEASTPKEREAFVRALWKLAHAQSSGVVVVSTLRVESLERCAQVRVDAQGPRLDEVVYSGEHRLFVGPLRGELLARSIEGPARAVGLELEPGLLELLRRDVEQEPGSLPLLSHVMDRLWERRVGRVLTQAAYEELGGVGGALARTGDQLYAELPEAERHQARQLLVRLVDLRGEALKALRPEQEELAAAFDAVVEKLVRRRLVVRDADGGTGGQPGEPWLRIAHEALIRRWERLGRWGQESRGREEEEWAREAEERARRAEEERLRHALEVSRVLQARRLMETEPAMAALVLREVSAPERTPEWHQTALEVLQRGGGEPVVFQGHEGKVELAGFSADGQWVLSGSEDGTARVWRADGTGTPVVLAGHEGGVWSAEFSADGQWVLTTSREGRVRMWRADGTDEPIVLAGHEERVWPTEFSPDGQRVLIVSEDGTVRVAQVDGTEEPVMLRGHEGGVRSATFSPDGKRVVTASEDGTARVWSTDGGSRPVVLRGHERGVRSAEFSPDGQRVLTASEDGTARVWRADGTGKPVVLRGHAGGVASAAFSPDGRRVVTASEDGTARVWRADGKGAPVMLAGHAGGVWSVAFSSDGKRVLTASGDGTARVWKRDGSEEPVVLAGHEGGVWFAEFSADGKRVLTASEDGTARVWRADGTGKPVVLAGHVGGVWSAEFSADGQRVLTASGDGVVRVWRADGAGKPVVLAGRGGEVGSGAFSPDGQRVVTASREGTVRVWRADGTGTPVVLLGYLAVLWPAELSPDGQRVLIRSREGTVRVWRSDGTGEPVLLRGHEEEVWSAEFSPDGQRVLSMSGDGTARVWRADGGGPPVVLAGHVGGVRSSEFSPDGQQVVTVAEDGTTRVWRADGEGEPALIAGPEEEVERAAFSPDGQRVLTCSREGTVRVWRADGIGEPVVLTGHEGRVERAAFSPDGKRVLTASDDGTVRVWRADGVGAPLVLRAYGGRARFSFSADGKRVLAVSEDGMARVWCTEEGAGEPIVSLFHECEVGAAEFDPEGSRILLSTERTLCLWSVGTGRLQTLLREATTGCLSPEHRQRYLLETPEESRIGFERCVRERASLTSSSRPGSPG</sequence>
<accession>A0ABY9WHL6</accession>
<evidence type="ECO:0000259" key="3">
    <source>
        <dbReference type="Pfam" id="PF12770"/>
    </source>
</evidence>
<feature type="domain" description="CHAT" evidence="3">
    <location>
        <begin position="96"/>
        <end position="365"/>
    </location>
</feature>
<keyword evidence="2" id="KW-0175">Coiled coil</keyword>
<feature type="repeat" description="WD" evidence="1">
    <location>
        <begin position="1109"/>
        <end position="1141"/>
    </location>
</feature>
<feature type="domain" description="Novel STAND NTPase 1" evidence="4">
    <location>
        <begin position="383"/>
        <end position="797"/>
    </location>
</feature>
<dbReference type="EMBL" id="CP043494">
    <property type="protein sequence ID" value="WNG42778.1"/>
    <property type="molecule type" value="Genomic_DNA"/>
</dbReference>
<dbReference type="Pfam" id="PF00400">
    <property type="entry name" value="WD40"/>
    <property type="match status" value="14"/>
</dbReference>
<feature type="repeat" description="WD" evidence="1">
    <location>
        <begin position="1025"/>
        <end position="1056"/>
    </location>
</feature>
<feature type="repeat" description="WD" evidence="1">
    <location>
        <begin position="1319"/>
        <end position="1350"/>
    </location>
</feature>
<dbReference type="Proteomes" id="UP001611383">
    <property type="component" value="Chromosome"/>
</dbReference>
<dbReference type="InterPro" id="IPR049052">
    <property type="entry name" value="nSTAND1"/>
</dbReference>
<keyword evidence="1" id="KW-0853">WD repeat</keyword>
<evidence type="ECO:0000313" key="6">
    <source>
        <dbReference type="Proteomes" id="UP001611383"/>
    </source>
</evidence>
<gene>
    <name evidence="5" type="ORF">F0U60_00680</name>
</gene>
<feature type="repeat" description="WD" evidence="1">
    <location>
        <begin position="1235"/>
        <end position="1266"/>
    </location>
</feature>
<keyword evidence="6" id="KW-1185">Reference proteome</keyword>
<feature type="repeat" description="WD" evidence="1">
    <location>
        <begin position="1403"/>
        <end position="1434"/>
    </location>
</feature>
<reference evidence="5 6" key="1">
    <citation type="submission" date="2019-08" db="EMBL/GenBank/DDBJ databases">
        <title>Archangium and Cystobacter genomes.</title>
        <authorList>
            <person name="Chen I.-C.K."/>
            <person name="Wielgoss S."/>
        </authorList>
    </citation>
    <scope>NUCLEOTIDE SEQUENCE [LARGE SCALE GENOMIC DNA]</scope>
    <source>
        <strain evidence="5 6">Cbm 6</strain>
    </source>
</reference>
<dbReference type="SUPFAM" id="SSF82171">
    <property type="entry name" value="DPP6 N-terminal domain-like"/>
    <property type="match status" value="2"/>
</dbReference>
<dbReference type="SUPFAM" id="SSF50978">
    <property type="entry name" value="WD40 repeat-like"/>
    <property type="match status" value="1"/>
</dbReference>
<dbReference type="InterPro" id="IPR001680">
    <property type="entry name" value="WD40_rpt"/>
</dbReference>
<evidence type="ECO:0000256" key="2">
    <source>
        <dbReference type="SAM" id="Coils"/>
    </source>
</evidence>
<dbReference type="PROSITE" id="PS50082">
    <property type="entry name" value="WD_REPEATS_2"/>
    <property type="match status" value="14"/>
</dbReference>
<protein>
    <submittedName>
        <fullName evidence="5">CHAT domain-containing protein</fullName>
    </submittedName>
</protein>
<feature type="repeat" description="WD" evidence="1">
    <location>
        <begin position="1193"/>
        <end position="1224"/>
    </location>
</feature>
<dbReference type="Pfam" id="PF20703">
    <property type="entry name" value="nSTAND1"/>
    <property type="match status" value="1"/>
</dbReference>
<dbReference type="RefSeq" id="WP_395812838.1">
    <property type="nucleotide sequence ID" value="NZ_CP043494.1"/>
</dbReference>
<feature type="coiled-coil region" evidence="2">
    <location>
        <begin position="778"/>
        <end position="805"/>
    </location>
</feature>
<dbReference type="SMART" id="SM00320">
    <property type="entry name" value="WD40"/>
    <property type="match status" value="17"/>
</dbReference>
<dbReference type="Pfam" id="PF12770">
    <property type="entry name" value="CHAT"/>
    <property type="match status" value="1"/>
</dbReference>
<feature type="repeat" description="WD" evidence="1">
    <location>
        <begin position="1361"/>
        <end position="1392"/>
    </location>
</feature>
<dbReference type="InterPro" id="IPR015943">
    <property type="entry name" value="WD40/YVTN_repeat-like_dom_sf"/>
</dbReference>
<feature type="repeat" description="WD" evidence="1">
    <location>
        <begin position="1445"/>
        <end position="1476"/>
    </location>
</feature>
<feature type="repeat" description="WD" evidence="1">
    <location>
        <begin position="941"/>
        <end position="971"/>
    </location>
</feature>
<dbReference type="PANTHER" id="PTHR19879">
    <property type="entry name" value="TRANSCRIPTION INITIATION FACTOR TFIID"/>
    <property type="match status" value="1"/>
</dbReference>
<feature type="repeat" description="WD" evidence="1">
    <location>
        <begin position="857"/>
        <end position="888"/>
    </location>
</feature>
<feature type="repeat" description="WD" evidence="1">
    <location>
        <begin position="983"/>
        <end position="1024"/>
    </location>
</feature>
<name>A0ABY9WHL6_9BACT</name>
<evidence type="ECO:0000313" key="5">
    <source>
        <dbReference type="EMBL" id="WNG42778.1"/>
    </source>
</evidence>
<proteinExistence type="predicted"/>
<dbReference type="InterPro" id="IPR024983">
    <property type="entry name" value="CHAT_dom"/>
</dbReference>
<dbReference type="PANTHER" id="PTHR19879:SF9">
    <property type="entry name" value="TRANSCRIPTION INITIATION FACTOR TFIID SUBUNIT 5"/>
    <property type="match status" value="1"/>
</dbReference>
<dbReference type="CDD" id="cd00200">
    <property type="entry name" value="WD40"/>
    <property type="match status" value="3"/>
</dbReference>